<name>B7J5I6_ACIF2</name>
<dbReference type="AlphaFoldDB" id="B7J5I6"/>
<gene>
    <name evidence="1" type="ordered locus">AFE_2197</name>
</gene>
<dbReference type="KEGG" id="afr:AFE_2197"/>
<dbReference type="EMBL" id="CP001219">
    <property type="protein sequence ID" value="ACK79626.1"/>
    <property type="molecule type" value="Genomic_DNA"/>
</dbReference>
<accession>B7J5I6</accession>
<dbReference type="STRING" id="243159.AFE_2197"/>
<protein>
    <submittedName>
        <fullName evidence="1">Uncharacterized protein</fullName>
    </submittedName>
</protein>
<dbReference type="HOGENOM" id="CLU_1821180_0_0_6"/>
<sequence>MRPLPGRCIVLAECSVTLANQFLVKRVVEFLGKFENLAEYGGIRVIGLTAQAQVGKSVKAARAIHGVIDAFALVALIEGGQHLRGQRIVKPALLRGTQRRIRRHIRQEGVSQMAIEEFYELLIGHAGLRDEKVRLTPSNDK</sequence>
<dbReference type="Proteomes" id="UP000001362">
    <property type="component" value="Chromosome"/>
</dbReference>
<keyword evidence="2" id="KW-1185">Reference proteome</keyword>
<evidence type="ECO:0000313" key="2">
    <source>
        <dbReference type="Proteomes" id="UP000001362"/>
    </source>
</evidence>
<reference evidence="1 2" key="1">
    <citation type="journal article" date="2008" name="BMC Genomics">
        <title>Acidithiobacillus ferrooxidans metabolism: from genome sequence to industrial applications.</title>
        <authorList>
            <person name="Valdes J."/>
            <person name="Pedroso I."/>
            <person name="Quatrini R."/>
            <person name="Dodson R.J."/>
            <person name="Tettelin H."/>
            <person name="Blake R.II."/>
            <person name="Eisen J.A."/>
            <person name="Holmes D.S."/>
        </authorList>
    </citation>
    <scope>NUCLEOTIDE SEQUENCE [LARGE SCALE GENOMIC DNA]</scope>
    <source>
        <strain evidence="2">ATCC 23270 / DSM 14882 / CIP 104768 / NCIMB 8455</strain>
    </source>
</reference>
<dbReference type="PaxDb" id="243159-AFE_2197"/>
<organism evidence="1 2">
    <name type="scientific">Acidithiobacillus ferrooxidans (strain ATCC 23270 / DSM 14882 / CIP 104768 / NCIMB 8455)</name>
    <name type="common">Ferrobacillus ferrooxidans (strain ATCC 23270)</name>
    <dbReference type="NCBI Taxonomy" id="243159"/>
    <lineage>
        <taxon>Bacteria</taxon>
        <taxon>Pseudomonadati</taxon>
        <taxon>Pseudomonadota</taxon>
        <taxon>Acidithiobacillia</taxon>
        <taxon>Acidithiobacillales</taxon>
        <taxon>Acidithiobacillaceae</taxon>
        <taxon>Acidithiobacillus</taxon>
    </lineage>
</organism>
<evidence type="ECO:0000313" key="1">
    <source>
        <dbReference type="EMBL" id="ACK79626.1"/>
    </source>
</evidence>
<proteinExistence type="predicted"/>